<dbReference type="GO" id="GO:0070063">
    <property type="term" value="F:RNA polymerase binding"/>
    <property type="evidence" value="ECO:0007669"/>
    <property type="project" value="InterPro"/>
</dbReference>
<evidence type="ECO:0000256" key="3">
    <source>
        <dbReference type="ARBA" id="ARBA00023015"/>
    </source>
</evidence>
<dbReference type="SUPFAM" id="SSF46557">
    <property type="entry name" value="GreA transcript cleavage protein, N-terminal domain"/>
    <property type="match status" value="1"/>
</dbReference>
<keyword evidence="13" id="KW-1185">Reference proteome</keyword>
<dbReference type="FunFam" id="1.10.287.180:FF:000001">
    <property type="entry name" value="Transcription elongation factor GreA"/>
    <property type="match status" value="1"/>
</dbReference>
<dbReference type="InterPro" id="IPR023459">
    <property type="entry name" value="Tscrpt_elong_fac_GreA/B_fam"/>
</dbReference>
<dbReference type="InterPro" id="IPR022691">
    <property type="entry name" value="Tscrpt_elong_fac_GreA/B_N"/>
</dbReference>
<evidence type="ECO:0000256" key="6">
    <source>
        <dbReference type="ARBA" id="ARBA00024916"/>
    </source>
</evidence>
<evidence type="ECO:0000256" key="1">
    <source>
        <dbReference type="ARBA" id="ARBA00008213"/>
    </source>
</evidence>
<organism evidence="12 13">
    <name type="scientific">Nonomuraea jiangxiensis</name>
    <dbReference type="NCBI Taxonomy" id="633440"/>
    <lineage>
        <taxon>Bacteria</taxon>
        <taxon>Bacillati</taxon>
        <taxon>Actinomycetota</taxon>
        <taxon>Actinomycetes</taxon>
        <taxon>Streptosporangiales</taxon>
        <taxon>Streptosporangiaceae</taxon>
        <taxon>Nonomuraea</taxon>
    </lineage>
</organism>
<dbReference type="Pfam" id="PF03449">
    <property type="entry name" value="GreA_GreB_N"/>
    <property type="match status" value="1"/>
</dbReference>
<gene>
    <name evidence="8" type="primary">greA</name>
    <name evidence="12" type="ORF">SAMN05421869_107199</name>
</gene>
<dbReference type="Pfam" id="PF01272">
    <property type="entry name" value="GreA_GreB"/>
    <property type="match status" value="1"/>
</dbReference>
<evidence type="ECO:0000256" key="7">
    <source>
        <dbReference type="ARBA" id="ARBA00030776"/>
    </source>
</evidence>
<dbReference type="NCBIfam" id="TIGR01462">
    <property type="entry name" value="greA"/>
    <property type="match status" value="1"/>
</dbReference>
<evidence type="ECO:0000256" key="2">
    <source>
        <dbReference type="ARBA" id="ARBA00013729"/>
    </source>
</evidence>
<dbReference type="GO" id="GO:0006354">
    <property type="term" value="P:DNA-templated transcription elongation"/>
    <property type="evidence" value="ECO:0007669"/>
    <property type="project" value="TreeGrafter"/>
</dbReference>
<dbReference type="GO" id="GO:0032784">
    <property type="term" value="P:regulation of DNA-templated transcription elongation"/>
    <property type="evidence" value="ECO:0007669"/>
    <property type="project" value="UniProtKB-UniRule"/>
</dbReference>
<comment type="function">
    <text evidence="6 8 9">Necessary for efficient RNA polymerase transcription elongation past template-encoded arresting sites. The arresting sites in DNA have the property of trapping a certain fraction of elongating RNA polymerases that pass through, resulting in locked ternary complexes. Cleavage of the nascent transcript by cleavage factors such as GreA or GreB allows the resumption of elongation from the new 3'terminus. GreA releases sequences of 2 to 3 nucleotides.</text>
</comment>
<sequence length="166" mass="18155">MADSRDENVTWLTQEAYDRLKAEYEYLSGPGRVDIAKKIEAAREEGDLRENGGYHAAKDEQGKMEARIFHLRQILDNAQVGEAPKAEGVVGPGMTVTIRFVGDDDEVTFLLASREESGAPIDVYSPKSPLGSAINGKKIGEKATYSLPNGRQNTVEILEAVPYIGN</sequence>
<dbReference type="Proteomes" id="UP000199202">
    <property type="component" value="Unassembled WGS sequence"/>
</dbReference>
<dbReference type="InterPro" id="IPR001437">
    <property type="entry name" value="Tscrpt_elong_fac_GreA/B_C"/>
</dbReference>
<dbReference type="GO" id="GO:0003677">
    <property type="term" value="F:DNA binding"/>
    <property type="evidence" value="ECO:0007669"/>
    <property type="project" value="UniProtKB-UniRule"/>
</dbReference>
<reference evidence="12 13" key="1">
    <citation type="submission" date="2016-10" db="EMBL/GenBank/DDBJ databases">
        <authorList>
            <person name="de Groot N.N."/>
        </authorList>
    </citation>
    <scope>NUCLEOTIDE SEQUENCE [LARGE SCALE GENOMIC DNA]</scope>
    <source>
        <strain evidence="12 13">CGMCC 4.6533</strain>
    </source>
</reference>
<feature type="domain" description="Transcription elongation factor GreA/GreB N-terminal" evidence="11">
    <location>
        <begin position="11"/>
        <end position="80"/>
    </location>
</feature>
<dbReference type="EMBL" id="FNDJ01000007">
    <property type="protein sequence ID" value="SDI82629.1"/>
    <property type="molecule type" value="Genomic_DNA"/>
</dbReference>
<dbReference type="PIRSF" id="PIRSF006092">
    <property type="entry name" value="GreA_GreB"/>
    <property type="match status" value="1"/>
</dbReference>
<dbReference type="AlphaFoldDB" id="A0A1G8NQT2"/>
<name>A0A1G8NQT2_9ACTN</name>
<comment type="similarity">
    <text evidence="1 8 9">Belongs to the GreA/GreB family.</text>
</comment>
<keyword evidence="4 8" id="KW-0238">DNA-binding</keyword>
<evidence type="ECO:0000256" key="4">
    <source>
        <dbReference type="ARBA" id="ARBA00023125"/>
    </source>
</evidence>
<accession>A0A1G8NQT2</accession>
<evidence type="ECO:0000256" key="9">
    <source>
        <dbReference type="RuleBase" id="RU000556"/>
    </source>
</evidence>
<evidence type="ECO:0000256" key="5">
    <source>
        <dbReference type="ARBA" id="ARBA00023163"/>
    </source>
</evidence>
<proteinExistence type="inferred from homology"/>
<dbReference type="RefSeq" id="WP_090932450.1">
    <property type="nucleotide sequence ID" value="NZ_FNDJ01000007.1"/>
</dbReference>
<evidence type="ECO:0000259" key="10">
    <source>
        <dbReference type="Pfam" id="PF01272"/>
    </source>
</evidence>
<keyword evidence="12" id="KW-0648">Protein biosynthesis</keyword>
<evidence type="ECO:0000256" key="8">
    <source>
        <dbReference type="HAMAP-Rule" id="MF_00105"/>
    </source>
</evidence>
<evidence type="ECO:0000313" key="12">
    <source>
        <dbReference type="EMBL" id="SDI82629.1"/>
    </source>
</evidence>
<feature type="domain" description="Transcription elongation factor GreA/GreB C-terminal" evidence="10">
    <location>
        <begin position="86"/>
        <end position="159"/>
    </location>
</feature>
<protein>
    <recommendedName>
        <fullName evidence="2 8">Transcription elongation factor GreA</fullName>
    </recommendedName>
    <alternativeName>
        <fullName evidence="7 8">Transcript cleavage factor GreA</fullName>
    </alternativeName>
</protein>
<dbReference type="SUPFAM" id="SSF54534">
    <property type="entry name" value="FKBP-like"/>
    <property type="match status" value="1"/>
</dbReference>
<dbReference type="PANTHER" id="PTHR30437:SF4">
    <property type="entry name" value="TRANSCRIPTION ELONGATION FACTOR GREA"/>
    <property type="match status" value="1"/>
</dbReference>
<dbReference type="NCBIfam" id="NF001262">
    <property type="entry name" value="PRK00226.1-3"/>
    <property type="match status" value="1"/>
</dbReference>
<dbReference type="InterPro" id="IPR006359">
    <property type="entry name" value="Tscrpt_elong_fac_GreA"/>
</dbReference>
<evidence type="ECO:0000259" key="11">
    <source>
        <dbReference type="Pfam" id="PF03449"/>
    </source>
</evidence>
<dbReference type="PANTHER" id="PTHR30437">
    <property type="entry name" value="TRANSCRIPTION ELONGATION FACTOR GREA"/>
    <property type="match status" value="1"/>
</dbReference>
<keyword evidence="5 8" id="KW-0804">Transcription</keyword>
<dbReference type="HAMAP" id="MF_00105">
    <property type="entry name" value="GreA_GreB"/>
    <property type="match status" value="1"/>
</dbReference>
<evidence type="ECO:0000313" key="13">
    <source>
        <dbReference type="Proteomes" id="UP000199202"/>
    </source>
</evidence>
<dbReference type="InterPro" id="IPR036953">
    <property type="entry name" value="GreA/GreB_C_sf"/>
</dbReference>
<dbReference type="InterPro" id="IPR028624">
    <property type="entry name" value="Tscrpt_elong_fac_GreA/B"/>
</dbReference>
<keyword evidence="3 8" id="KW-0805">Transcription regulation</keyword>
<dbReference type="InterPro" id="IPR036805">
    <property type="entry name" value="Tscrpt_elong_fac_GreA/B_N_sf"/>
</dbReference>
<dbReference type="GO" id="GO:0003746">
    <property type="term" value="F:translation elongation factor activity"/>
    <property type="evidence" value="ECO:0007669"/>
    <property type="project" value="UniProtKB-KW"/>
</dbReference>
<dbReference type="OrthoDB" id="9797227at2"/>
<dbReference type="Gene3D" id="1.10.287.180">
    <property type="entry name" value="Transcription elongation factor, GreA/GreB, N-terminal domain"/>
    <property type="match status" value="1"/>
</dbReference>
<dbReference type="STRING" id="633440.SAMN05421869_107199"/>
<dbReference type="Gene3D" id="3.10.50.30">
    <property type="entry name" value="Transcription elongation factor, GreA/GreB, C-terminal domain"/>
    <property type="match status" value="1"/>
</dbReference>
<keyword evidence="12" id="KW-0251">Elongation factor</keyword>